<dbReference type="Proteomes" id="UP001595548">
    <property type="component" value="Unassembled WGS sequence"/>
</dbReference>
<reference evidence="2" key="1">
    <citation type="journal article" date="2019" name="Int. J. Syst. Evol. Microbiol.">
        <title>The Global Catalogue of Microorganisms (GCM) 10K type strain sequencing project: providing services to taxonomists for standard genome sequencing and annotation.</title>
        <authorList>
            <consortium name="The Broad Institute Genomics Platform"/>
            <consortium name="The Broad Institute Genome Sequencing Center for Infectious Disease"/>
            <person name="Wu L."/>
            <person name="Ma J."/>
        </authorList>
    </citation>
    <scope>NUCLEOTIDE SEQUENCE [LARGE SCALE GENOMIC DNA]</scope>
    <source>
        <strain evidence="2">KCTC 52141</strain>
    </source>
</reference>
<dbReference type="RefSeq" id="WP_382415914.1">
    <property type="nucleotide sequence ID" value="NZ_AP031500.1"/>
</dbReference>
<evidence type="ECO:0000313" key="2">
    <source>
        <dbReference type="Proteomes" id="UP001595548"/>
    </source>
</evidence>
<keyword evidence="2" id="KW-1185">Reference proteome</keyword>
<comment type="caution">
    <text evidence="1">The sequence shown here is derived from an EMBL/GenBank/DDBJ whole genome shotgun (WGS) entry which is preliminary data.</text>
</comment>
<gene>
    <name evidence="1" type="ORF">ACFOEB_08720</name>
</gene>
<name>A0ABV7HNE6_9GAMM</name>
<protein>
    <submittedName>
        <fullName evidence="1">Uncharacterized protein</fullName>
    </submittedName>
</protein>
<dbReference type="EMBL" id="JBHRTL010000006">
    <property type="protein sequence ID" value="MFC3155282.1"/>
    <property type="molecule type" value="Genomic_DNA"/>
</dbReference>
<sequence length="93" mass="9832">MSCNCLSTVLKEAKQRATQYLVNPAPASVSASWVNAFNTLQKSNASDLLIGLPVKLDCTFAEGSSSSFTHQVFMSFCPFCGDSLDSGGMQDAG</sequence>
<evidence type="ECO:0000313" key="1">
    <source>
        <dbReference type="EMBL" id="MFC3155282.1"/>
    </source>
</evidence>
<organism evidence="1 2">
    <name type="scientific">Gilvimarinus japonicus</name>
    <dbReference type="NCBI Taxonomy" id="1796469"/>
    <lineage>
        <taxon>Bacteria</taxon>
        <taxon>Pseudomonadati</taxon>
        <taxon>Pseudomonadota</taxon>
        <taxon>Gammaproteobacteria</taxon>
        <taxon>Cellvibrionales</taxon>
        <taxon>Cellvibrionaceae</taxon>
        <taxon>Gilvimarinus</taxon>
    </lineage>
</organism>
<proteinExistence type="predicted"/>
<accession>A0ABV7HNE6</accession>